<name>G3HW78_CRIGR</name>
<dbReference type="InParanoid" id="G3HW78"/>
<sequence length="117" mass="13370">MRLDSGRSHRCQGGRLVTRTFCVRFLRYKCGAQKLHASLTFPKDRCYLTRREEQPSSFTDSVGELVQGQELLPQATLATNEIRRGKETEAKLSAHHLHHRSTPCKVEARPCLRLPVL</sequence>
<protein>
    <submittedName>
        <fullName evidence="1">Uncharacterized protein</fullName>
    </submittedName>
</protein>
<dbReference type="AlphaFoldDB" id="G3HW78"/>
<evidence type="ECO:0000313" key="1">
    <source>
        <dbReference type="EMBL" id="EGW12557.1"/>
    </source>
</evidence>
<dbReference type="Proteomes" id="UP000001075">
    <property type="component" value="Unassembled WGS sequence"/>
</dbReference>
<accession>G3HW78</accession>
<evidence type="ECO:0000313" key="2">
    <source>
        <dbReference type="Proteomes" id="UP000001075"/>
    </source>
</evidence>
<proteinExistence type="predicted"/>
<organism evidence="1 2">
    <name type="scientific">Cricetulus griseus</name>
    <name type="common">Chinese hamster</name>
    <name type="synonym">Cricetulus barabensis griseus</name>
    <dbReference type="NCBI Taxonomy" id="10029"/>
    <lineage>
        <taxon>Eukaryota</taxon>
        <taxon>Metazoa</taxon>
        <taxon>Chordata</taxon>
        <taxon>Craniata</taxon>
        <taxon>Vertebrata</taxon>
        <taxon>Euteleostomi</taxon>
        <taxon>Mammalia</taxon>
        <taxon>Eutheria</taxon>
        <taxon>Euarchontoglires</taxon>
        <taxon>Glires</taxon>
        <taxon>Rodentia</taxon>
        <taxon>Myomorpha</taxon>
        <taxon>Muroidea</taxon>
        <taxon>Cricetidae</taxon>
        <taxon>Cricetinae</taxon>
        <taxon>Cricetulus</taxon>
    </lineage>
</organism>
<reference evidence="2" key="1">
    <citation type="journal article" date="2011" name="Nat. Biotechnol.">
        <title>The genomic sequence of the Chinese hamster ovary (CHO)-K1 cell line.</title>
        <authorList>
            <person name="Xu X."/>
            <person name="Nagarajan H."/>
            <person name="Lewis N.E."/>
            <person name="Pan S."/>
            <person name="Cai Z."/>
            <person name="Liu X."/>
            <person name="Chen W."/>
            <person name="Xie M."/>
            <person name="Wang W."/>
            <person name="Hammond S."/>
            <person name="Andersen M.R."/>
            <person name="Neff N."/>
            <person name="Passarelli B."/>
            <person name="Koh W."/>
            <person name="Fan H.C."/>
            <person name="Wang J."/>
            <person name="Gui Y."/>
            <person name="Lee K.H."/>
            <person name="Betenbaugh M.J."/>
            <person name="Quake S.R."/>
            <person name="Famili I."/>
            <person name="Palsson B.O."/>
            <person name="Wang J."/>
        </authorList>
    </citation>
    <scope>NUCLEOTIDE SEQUENCE [LARGE SCALE GENOMIC DNA]</scope>
    <source>
        <strain evidence="2">CHO K1 cell line</strain>
    </source>
</reference>
<gene>
    <name evidence="1" type="ORF">I79_015232</name>
</gene>
<dbReference type="EMBL" id="JH000818">
    <property type="protein sequence ID" value="EGW12557.1"/>
    <property type="molecule type" value="Genomic_DNA"/>
</dbReference>